<proteinExistence type="predicted"/>
<comment type="caution">
    <text evidence="1">The sequence shown here is derived from an EMBL/GenBank/DDBJ whole genome shotgun (WGS) entry which is preliminary data.</text>
</comment>
<dbReference type="AlphaFoldDB" id="A0A176VKR9"/>
<accession>A0A176VKR9</accession>
<organism evidence="1 2">
    <name type="scientific">Marchantia polymorpha subsp. ruderalis</name>
    <dbReference type="NCBI Taxonomy" id="1480154"/>
    <lineage>
        <taxon>Eukaryota</taxon>
        <taxon>Viridiplantae</taxon>
        <taxon>Streptophyta</taxon>
        <taxon>Embryophyta</taxon>
        <taxon>Marchantiophyta</taxon>
        <taxon>Marchantiopsida</taxon>
        <taxon>Marchantiidae</taxon>
        <taxon>Marchantiales</taxon>
        <taxon>Marchantiaceae</taxon>
        <taxon>Marchantia</taxon>
    </lineage>
</organism>
<sequence>MEVRSLKPCSLQPEEIPNAHRHEANGICEVHVHDWTGLDWTGLDCSYNMENGISRNRSNERHQSVRKPKIGLSYSDQVKSHDFDQEEFPKTECEYGDVQCFLSRDSRLQTARVRCAKTASGGVTTGGARLNLTLDLLPTARHLEGFASVEITANVPSALAAK</sequence>
<keyword evidence="2" id="KW-1185">Reference proteome</keyword>
<evidence type="ECO:0000313" key="2">
    <source>
        <dbReference type="Proteomes" id="UP000077202"/>
    </source>
</evidence>
<evidence type="ECO:0000313" key="1">
    <source>
        <dbReference type="EMBL" id="OAE21524.1"/>
    </source>
</evidence>
<dbReference type="EMBL" id="LVLJ01003422">
    <property type="protein sequence ID" value="OAE21524.1"/>
    <property type="molecule type" value="Genomic_DNA"/>
</dbReference>
<name>A0A176VKR9_MARPO</name>
<protein>
    <submittedName>
        <fullName evidence="1">Uncharacterized protein</fullName>
    </submittedName>
</protein>
<gene>
    <name evidence="1" type="ORF">AXG93_2116s1400</name>
</gene>
<reference evidence="1" key="1">
    <citation type="submission" date="2016-03" db="EMBL/GenBank/DDBJ databases">
        <title>Mechanisms controlling the formation of the plant cell surface in tip-growing cells are functionally conserved among land plants.</title>
        <authorList>
            <person name="Honkanen S."/>
            <person name="Jones V.A."/>
            <person name="Morieri G."/>
            <person name="Champion C."/>
            <person name="Hetherington A.J."/>
            <person name="Kelly S."/>
            <person name="Saint-Marcoux D."/>
            <person name="Proust H."/>
            <person name="Prescott H."/>
            <person name="Dolan L."/>
        </authorList>
    </citation>
    <scope>NUCLEOTIDE SEQUENCE [LARGE SCALE GENOMIC DNA]</scope>
    <source>
        <tissue evidence="1">Whole gametophyte</tissue>
    </source>
</reference>
<dbReference type="Proteomes" id="UP000077202">
    <property type="component" value="Unassembled WGS sequence"/>
</dbReference>